<evidence type="ECO:0008006" key="4">
    <source>
        <dbReference type="Google" id="ProtNLM"/>
    </source>
</evidence>
<evidence type="ECO:0000313" key="2">
    <source>
        <dbReference type="EMBL" id="MBP0462729.1"/>
    </source>
</evidence>
<feature type="chain" id="PRO_5045402766" description="NitT/TauT family transport system substrate-binding protein" evidence="1">
    <location>
        <begin position="21"/>
        <end position="382"/>
    </location>
</feature>
<keyword evidence="3" id="KW-1185">Reference proteome</keyword>
<gene>
    <name evidence="2" type="ORF">J5Y09_02290</name>
</gene>
<feature type="signal peptide" evidence="1">
    <location>
        <begin position="1"/>
        <end position="20"/>
    </location>
</feature>
<proteinExistence type="predicted"/>
<evidence type="ECO:0000313" key="3">
    <source>
        <dbReference type="Proteomes" id="UP000680815"/>
    </source>
</evidence>
<accession>A0ABS4AMZ2</accession>
<keyword evidence="1" id="KW-0732">Signal</keyword>
<dbReference type="EMBL" id="JAGIYZ010000001">
    <property type="protein sequence ID" value="MBP0462729.1"/>
    <property type="molecule type" value="Genomic_DNA"/>
</dbReference>
<dbReference type="RefSeq" id="WP_209350084.1">
    <property type="nucleotide sequence ID" value="NZ_JAGIYZ010000001.1"/>
</dbReference>
<comment type="caution">
    <text evidence="2">The sequence shown here is derived from an EMBL/GenBank/DDBJ whole genome shotgun (WGS) entry which is preliminary data.</text>
</comment>
<dbReference type="Proteomes" id="UP000680815">
    <property type="component" value="Unassembled WGS sequence"/>
</dbReference>
<evidence type="ECO:0000256" key="1">
    <source>
        <dbReference type="SAM" id="SignalP"/>
    </source>
</evidence>
<protein>
    <recommendedName>
        <fullName evidence="4">NitT/TauT family transport system substrate-binding protein</fullName>
    </recommendedName>
</protein>
<organism evidence="2 3">
    <name type="scientific">Roseomonas nitratireducens</name>
    <dbReference type="NCBI Taxonomy" id="2820810"/>
    <lineage>
        <taxon>Bacteria</taxon>
        <taxon>Pseudomonadati</taxon>
        <taxon>Pseudomonadota</taxon>
        <taxon>Alphaproteobacteria</taxon>
        <taxon>Acetobacterales</taxon>
        <taxon>Roseomonadaceae</taxon>
        <taxon>Roseomonas</taxon>
    </lineage>
</organism>
<name>A0ABS4AMZ2_9PROT</name>
<reference evidence="2 3" key="1">
    <citation type="submission" date="2021-03" db="EMBL/GenBank/DDBJ databases">
        <authorList>
            <person name="So Y."/>
        </authorList>
    </citation>
    <scope>NUCLEOTIDE SEQUENCE [LARGE SCALE GENOMIC DNA]</scope>
    <source>
        <strain evidence="2 3">PWR1</strain>
    </source>
</reference>
<sequence length="382" mass="39049">MRSALLLAAVLAVAAPPARAADTTLPALLRLVPEPPAGVLQSGHVVLAYARADLLAGQRGPTAQAGSTRIAAVNEAAPMAFSNMPVGQAGAWPAVSGFDFDAIEALLVLETGAMPRGIRVLAGARMPALAALAGPLAARGFAPRRIAGQDVLARGADDAFNPQHRAEGDALGGSIALSLRYAVPAPGVLLATRTDAMMAASLAPGRRFAEVPEMRALAETSAGGQGARDLAQAMVFAPTLPGPPAVLSEAPEAAARRLAAEMRDADTLPGPTPWIFAMLSERRDAQGIVTRLAVAYRQRAAADAAAAAMAARLAAMRPPPGLEAARHAVVDTGADDVFVALIEARQPPGTADTLMRLVVARHFGGEATPMTIGALPRAAFAR</sequence>